<feature type="transmembrane region" description="Helical" evidence="2">
    <location>
        <begin position="268"/>
        <end position="292"/>
    </location>
</feature>
<evidence type="ECO:0000256" key="3">
    <source>
        <dbReference type="SAM" id="SignalP"/>
    </source>
</evidence>
<reference evidence="4 5" key="1">
    <citation type="journal article" date="2016" name="Genome Biol. Evol.">
        <title>Divergent and convergent evolution of fungal pathogenicity.</title>
        <authorList>
            <person name="Shang Y."/>
            <person name="Xiao G."/>
            <person name="Zheng P."/>
            <person name="Cen K."/>
            <person name="Zhan S."/>
            <person name="Wang C."/>
        </authorList>
    </citation>
    <scope>NUCLEOTIDE SEQUENCE [LARGE SCALE GENOMIC DNA]</scope>
    <source>
        <strain evidence="4 5">ARSEF 2679</strain>
    </source>
</reference>
<dbReference type="GeneID" id="30023533"/>
<dbReference type="STRING" id="1081104.A0A167Q5R8"/>
<dbReference type="EMBL" id="AZHB01000020">
    <property type="protein sequence ID" value="OAA57320.1"/>
    <property type="molecule type" value="Genomic_DNA"/>
</dbReference>
<keyword evidence="2" id="KW-0812">Transmembrane</keyword>
<dbReference type="OrthoDB" id="5153192at2759"/>
<comment type="caution">
    <text evidence="4">The sequence shown here is derived from an EMBL/GenBank/DDBJ whole genome shotgun (WGS) entry which is preliminary data.</text>
</comment>
<keyword evidence="5" id="KW-1185">Reference proteome</keyword>
<evidence type="ECO:0000256" key="2">
    <source>
        <dbReference type="SAM" id="Phobius"/>
    </source>
</evidence>
<keyword evidence="2" id="KW-1133">Transmembrane helix</keyword>
<dbReference type="Proteomes" id="UP000076744">
    <property type="component" value="Unassembled WGS sequence"/>
</dbReference>
<dbReference type="RefSeq" id="XP_018702122.1">
    <property type="nucleotide sequence ID" value="XM_018850844.1"/>
</dbReference>
<feature type="compositionally biased region" description="Low complexity" evidence="1">
    <location>
        <begin position="152"/>
        <end position="226"/>
    </location>
</feature>
<organism evidence="4 5">
    <name type="scientific">Cordyceps fumosorosea (strain ARSEF 2679)</name>
    <name type="common">Isaria fumosorosea</name>
    <dbReference type="NCBI Taxonomy" id="1081104"/>
    <lineage>
        <taxon>Eukaryota</taxon>
        <taxon>Fungi</taxon>
        <taxon>Dikarya</taxon>
        <taxon>Ascomycota</taxon>
        <taxon>Pezizomycotina</taxon>
        <taxon>Sordariomycetes</taxon>
        <taxon>Hypocreomycetidae</taxon>
        <taxon>Hypocreales</taxon>
        <taxon>Cordycipitaceae</taxon>
        <taxon>Cordyceps</taxon>
    </lineage>
</organism>
<feature type="compositionally biased region" description="Basic and acidic residues" evidence="1">
    <location>
        <begin position="308"/>
        <end position="324"/>
    </location>
</feature>
<keyword evidence="2" id="KW-0472">Membrane</keyword>
<accession>A0A167Q5R8</accession>
<feature type="compositionally biased region" description="Polar residues" evidence="1">
    <location>
        <begin position="239"/>
        <end position="249"/>
    </location>
</feature>
<feature type="signal peptide" evidence="3">
    <location>
        <begin position="1"/>
        <end position="29"/>
    </location>
</feature>
<evidence type="ECO:0000313" key="5">
    <source>
        <dbReference type="Proteomes" id="UP000076744"/>
    </source>
</evidence>
<keyword evidence="3" id="KW-0732">Signal</keyword>
<name>A0A167Q5R8_CORFA</name>
<proteinExistence type="predicted"/>
<evidence type="ECO:0000313" key="4">
    <source>
        <dbReference type="EMBL" id="OAA57320.1"/>
    </source>
</evidence>
<protein>
    <submittedName>
        <fullName evidence="4">Uncharacterized protein</fullName>
    </submittedName>
</protein>
<feature type="region of interest" description="Disordered" evidence="1">
    <location>
        <begin position="299"/>
        <end position="324"/>
    </location>
</feature>
<gene>
    <name evidence="4" type="ORF">ISF_07241</name>
</gene>
<evidence type="ECO:0000256" key="1">
    <source>
        <dbReference type="SAM" id="MobiDB-lite"/>
    </source>
</evidence>
<sequence>MLHNSRPAVASLMASLSLSLLNHVRPAAAADNWSASFVFPATTGYVMHNMDVMDVSYTSNYPNASLWAFCYNGKPESANQIIMGVYKNAHPFDGSQLFQFNNGFSSDNCWYNLRNLDDEERGLNGVRFSYDWKTRDKPSTLKLGSRPEITDAPSSTATDVPASTSATATPAPPASSTAAASSGASSGSGISSAAGSATAVPGSSSGAQSSGASASATASQSPSDSTKPPAGSSGEPPLLNNSTTPLINNSTGGGGDTTSSQVRLGSGIIAGIVVGAVLGVLGIVGFLAALWLMKRRRSAGRSTLMRRAPRDRESKDPTFDRAEVDGKCLPGELCGDNKPNKEGLVELPG</sequence>
<feature type="region of interest" description="Disordered" evidence="1">
    <location>
        <begin position="137"/>
        <end position="258"/>
    </location>
</feature>
<dbReference type="AlphaFoldDB" id="A0A167Q5R8"/>
<feature type="chain" id="PRO_5007891387" evidence="3">
    <location>
        <begin position="30"/>
        <end position="349"/>
    </location>
</feature>